<accession>F5XM24</accession>
<keyword evidence="2" id="KW-0203">Cytokinin biosynthesis</keyword>
<dbReference type="KEGG" id="mph:MLP_08890"/>
<evidence type="ECO:0000313" key="4">
    <source>
        <dbReference type="Proteomes" id="UP000007947"/>
    </source>
</evidence>
<keyword evidence="2" id="KW-0378">Hydrolase</keyword>
<keyword evidence="4" id="KW-1185">Reference proteome</keyword>
<dbReference type="InterPro" id="IPR005269">
    <property type="entry name" value="LOG"/>
</dbReference>
<dbReference type="NCBIfam" id="TIGR00730">
    <property type="entry name" value="Rossman fold protein, TIGR00730 family"/>
    <property type="match status" value="1"/>
</dbReference>
<dbReference type="GO" id="GO:0009691">
    <property type="term" value="P:cytokinin biosynthetic process"/>
    <property type="evidence" value="ECO:0007669"/>
    <property type="project" value="UniProtKB-UniRule"/>
</dbReference>
<name>F5XM24_MICPN</name>
<dbReference type="STRING" id="1032480.MLP_08890"/>
<dbReference type="AlphaFoldDB" id="F5XM24"/>
<proteinExistence type="inferred from homology"/>
<dbReference type="SUPFAM" id="SSF102405">
    <property type="entry name" value="MCP/YpsA-like"/>
    <property type="match status" value="1"/>
</dbReference>
<dbReference type="EC" id="3.2.2.n1" evidence="2"/>
<evidence type="ECO:0000256" key="1">
    <source>
        <dbReference type="ARBA" id="ARBA00006763"/>
    </source>
</evidence>
<comment type="catalytic activity">
    <reaction evidence="2">
        <text>N(6)-(dimethylallyl)adenosine 5'-phosphate + H2O = N(6)-dimethylallyladenine + D-ribose 5-phosphate</text>
        <dbReference type="Rhea" id="RHEA:48560"/>
        <dbReference type="ChEBI" id="CHEBI:15377"/>
        <dbReference type="ChEBI" id="CHEBI:17660"/>
        <dbReference type="ChEBI" id="CHEBI:57526"/>
        <dbReference type="ChEBI" id="CHEBI:78346"/>
        <dbReference type="EC" id="3.2.2.n1"/>
    </reaction>
</comment>
<protein>
    <recommendedName>
        <fullName evidence="2">Cytokinin riboside 5'-monophosphate phosphoribohydrolase</fullName>
        <ecNumber evidence="2">3.2.2.n1</ecNumber>
    </recommendedName>
</protein>
<gene>
    <name evidence="3" type="ordered locus">MLP_08890</name>
</gene>
<evidence type="ECO:0000256" key="2">
    <source>
        <dbReference type="RuleBase" id="RU363015"/>
    </source>
</evidence>
<dbReference type="PANTHER" id="PTHR31223:SF70">
    <property type="entry name" value="LOG FAMILY PROTEIN YJL055W"/>
    <property type="match status" value="1"/>
</dbReference>
<dbReference type="GO" id="GO:0005829">
    <property type="term" value="C:cytosol"/>
    <property type="evidence" value="ECO:0007669"/>
    <property type="project" value="TreeGrafter"/>
</dbReference>
<dbReference type="GO" id="GO:0102682">
    <property type="term" value="F:cytokinin riboside 5'-monophosphate phosphoribohydrolase activity"/>
    <property type="evidence" value="ECO:0007669"/>
    <property type="project" value="RHEA"/>
</dbReference>
<evidence type="ECO:0000313" key="3">
    <source>
        <dbReference type="EMBL" id="BAK33903.1"/>
    </source>
</evidence>
<reference evidence="3 4" key="1">
    <citation type="submission" date="2011-05" db="EMBL/GenBank/DDBJ databases">
        <title>Whole genome sequence of Microlunatus phosphovorus NM-1.</title>
        <authorList>
            <person name="Hosoyama A."/>
            <person name="Sasaki K."/>
            <person name="Harada T."/>
            <person name="Igarashi R."/>
            <person name="Kawakoshi A."/>
            <person name="Sasagawa M."/>
            <person name="Fukada J."/>
            <person name="Nakamura S."/>
            <person name="Katano Y."/>
            <person name="Hanada S."/>
            <person name="Kamagata Y."/>
            <person name="Nakamura N."/>
            <person name="Yamazaki S."/>
            <person name="Fujita N."/>
        </authorList>
    </citation>
    <scope>NUCLEOTIDE SEQUENCE [LARGE SCALE GENOMIC DNA]</scope>
    <source>
        <strain evidence="4">ATCC 700054 / DSM 10555 / JCM 9379 / NBRC 101784 / NCIMB 13414 / VKM Ac-1990 / NM-1</strain>
    </source>
</reference>
<dbReference type="Gene3D" id="3.40.50.450">
    <property type="match status" value="1"/>
</dbReference>
<sequence>MSLHFPLVKPALRRVAVFCASSDGTDPKLAEFSYGIGRGLAERGIGLVYGAGSQGLMRQVSQGALDAGGEVIGVIPRSMVDREWGRADITELHVVETMHERKAMMAQYADAFLCLPGGLGTLEEIFEVWSWRQIGFNDDPVCFLNVAGFWTPLLEALDGLVAAGFVRREVLDDLVVAENLDDALAGLGARVSAALESELPAQR</sequence>
<dbReference type="InterPro" id="IPR031100">
    <property type="entry name" value="LOG_fam"/>
</dbReference>
<organism evidence="3 4">
    <name type="scientific">Microlunatus phosphovorus (strain ATCC 700054 / DSM 10555 / JCM 9379 / NBRC 101784 / NCIMB 13414 / VKM Ac-1990 / NM-1)</name>
    <dbReference type="NCBI Taxonomy" id="1032480"/>
    <lineage>
        <taxon>Bacteria</taxon>
        <taxon>Bacillati</taxon>
        <taxon>Actinomycetota</taxon>
        <taxon>Actinomycetes</taxon>
        <taxon>Propionibacteriales</taxon>
        <taxon>Propionibacteriaceae</taxon>
        <taxon>Microlunatus</taxon>
    </lineage>
</organism>
<dbReference type="eggNOG" id="COG1611">
    <property type="taxonomic scope" value="Bacteria"/>
</dbReference>
<comment type="catalytic activity">
    <reaction evidence="2">
        <text>9-ribosyl-trans-zeatin 5'-phosphate + H2O = trans-zeatin + D-ribose 5-phosphate</text>
        <dbReference type="Rhea" id="RHEA:48564"/>
        <dbReference type="ChEBI" id="CHEBI:15377"/>
        <dbReference type="ChEBI" id="CHEBI:16522"/>
        <dbReference type="ChEBI" id="CHEBI:78346"/>
        <dbReference type="ChEBI" id="CHEBI:87947"/>
        <dbReference type="EC" id="3.2.2.n1"/>
    </reaction>
</comment>
<dbReference type="HOGENOM" id="CLU_058336_4_2_11"/>
<dbReference type="Proteomes" id="UP000007947">
    <property type="component" value="Chromosome"/>
</dbReference>
<dbReference type="EMBL" id="AP012204">
    <property type="protein sequence ID" value="BAK33903.1"/>
    <property type="molecule type" value="Genomic_DNA"/>
</dbReference>
<dbReference type="Pfam" id="PF03641">
    <property type="entry name" value="Lysine_decarbox"/>
    <property type="match status" value="1"/>
</dbReference>
<comment type="similarity">
    <text evidence="1 2">Belongs to the LOG family.</text>
</comment>
<dbReference type="PANTHER" id="PTHR31223">
    <property type="entry name" value="LOG FAMILY PROTEIN YJL055W"/>
    <property type="match status" value="1"/>
</dbReference>